<dbReference type="InterPro" id="IPR045584">
    <property type="entry name" value="Pilin-like"/>
</dbReference>
<evidence type="ECO:0000313" key="3">
    <source>
        <dbReference type="Proteomes" id="UP000230093"/>
    </source>
</evidence>
<gene>
    <name evidence="2" type="ORF">COT75_00215</name>
</gene>
<dbReference type="AlphaFoldDB" id="A0A2H0WAB8"/>
<evidence type="ECO:0008006" key="4">
    <source>
        <dbReference type="Google" id="ProtNLM"/>
    </source>
</evidence>
<protein>
    <recommendedName>
        <fullName evidence="4">Type II secretion system protein GspG C-terminal domain-containing protein</fullName>
    </recommendedName>
</protein>
<dbReference type="InterPro" id="IPR012902">
    <property type="entry name" value="N_methyl_site"/>
</dbReference>
<reference evidence="3" key="1">
    <citation type="submission" date="2017-09" db="EMBL/GenBank/DDBJ databases">
        <title>Depth-based differentiation of microbial function through sediment-hosted aquifers and enrichment of novel symbionts in the deep terrestrial subsurface.</title>
        <authorList>
            <person name="Probst A.J."/>
            <person name="Ladd B."/>
            <person name="Jarett J.K."/>
            <person name="Geller-Mcgrath D.E."/>
            <person name="Sieber C.M.K."/>
            <person name="Emerson J.B."/>
            <person name="Anantharaman K."/>
            <person name="Thomas B.C."/>
            <person name="Malmstrom R."/>
            <person name="Stieglmeier M."/>
            <person name="Klingl A."/>
            <person name="Woyke T."/>
            <person name="Ryan C.M."/>
            <person name="Banfield J.F."/>
        </authorList>
    </citation>
    <scope>NUCLEOTIDE SEQUENCE [LARGE SCALE GENOMIC DNA]</scope>
</reference>
<name>A0A2H0WAB8_9BACT</name>
<dbReference type="NCBIfam" id="TIGR02532">
    <property type="entry name" value="IV_pilin_GFxxxE"/>
    <property type="match status" value="1"/>
</dbReference>
<keyword evidence="1" id="KW-0812">Transmembrane</keyword>
<dbReference type="Pfam" id="PF07963">
    <property type="entry name" value="N_methyl"/>
    <property type="match status" value="1"/>
</dbReference>
<dbReference type="Gene3D" id="3.30.700.10">
    <property type="entry name" value="Glycoprotein, Type 4 Pilin"/>
    <property type="match status" value="1"/>
</dbReference>
<sequence length="142" mass="15626">MKISRGFTLIELLVVIAIMVILMGTVLVALNPGRQYKMARDAKRESDINAILNAINQYQVDNNGNPPEEITMETCPLTSIIGLDNLDLSPSLVASYIALIPTDPDTSCDEINSCYEICQTQANRITVLAPLTETRDKLSVTR</sequence>
<dbReference type="PROSITE" id="PS00409">
    <property type="entry name" value="PROKAR_NTER_METHYL"/>
    <property type="match status" value="1"/>
</dbReference>
<proteinExistence type="predicted"/>
<comment type="caution">
    <text evidence="2">The sequence shown here is derived from an EMBL/GenBank/DDBJ whole genome shotgun (WGS) entry which is preliminary data.</text>
</comment>
<dbReference type="PANTHER" id="PTHR30093">
    <property type="entry name" value="GENERAL SECRETION PATHWAY PROTEIN G"/>
    <property type="match status" value="1"/>
</dbReference>
<evidence type="ECO:0000313" key="2">
    <source>
        <dbReference type="EMBL" id="PIS09614.1"/>
    </source>
</evidence>
<dbReference type="SUPFAM" id="SSF54523">
    <property type="entry name" value="Pili subunits"/>
    <property type="match status" value="1"/>
</dbReference>
<feature type="transmembrane region" description="Helical" evidence="1">
    <location>
        <begin position="6"/>
        <end position="30"/>
    </location>
</feature>
<dbReference type="Proteomes" id="UP000230093">
    <property type="component" value="Unassembled WGS sequence"/>
</dbReference>
<accession>A0A2H0WAB8</accession>
<evidence type="ECO:0000256" key="1">
    <source>
        <dbReference type="SAM" id="Phobius"/>
    </source>
</evidence>
<organism evidence="2 3">
    <name type="scientific">Candidatus Beckwithbacteria bacterium CG10_big_fil_rev_8_21_14_0_10_34_10</name>
    <dbReference type="NCBI Taxonomy" id="1974495"/>
    <lineage>
        <taxon>Bacteria</taxon>
        <taxon>Candidatus Beckwithiibacteriota</taxon>
    </lineage>
</organism>
<keyword evidence="1" id="KW-1133">Transmembrane helix</keyword>
<dbReference type="EMBL" id="PEZT01000001">
    <property type="protein sequence ID" value="PIS09614.1"/>
    <property type="molecule type" value="Genomic_DNA"/>
</dbReference>
<keyword evidence="1" id="KW-0472">Membrane</keyword>